<sequence>MGYDDHGGNDYNNDYNNDNIDDYGGDAGMDTGMPDDPPPESPRGEDRPDGEVKEEPKEEWVDDGSLPLVDGTLPFFLLDAHEEAATPGTVYLFGKVPNGGQHQSCCAVLEGCMRCIFFVPQPGTFTGAELTRLEAEAAANPGAKGPLLRHLHEQAAALKAEVRAVLAEHGIDKFVIKPVRRNYAFELDSVPHGEQWVLKVRYSAAKPSLPNGLEGEHFVGVFGAQQSVLESVLLKRRIMGPSWISLSCPTRVDASKQVSWCKLEVKVEGHKNVSSKCAGQQEPPPLIVAALNLKTSLHPQANTNEVVAASVVYLPAVNLDRPLSKAAWNSSRSLRHFSVLRKLDGQPFPAGFEAKVQAVNASEMGRRNGGTMLSAQASERSLLMNLLARLRALDADVLVGHNIAAFDLDVLLHRLQHHKVPQWSRVGRLRRSTFPSLGGGGGSFGGGAGPGLMTAMAGRLICDTYLGARELLHEVDYTMATLARIHLGQTRSDLAAADVPGKYEAAPKLMELVQHTESDAWLALSLAMHLNLLPLSRQLSCLSGSLWSRTLQGQRAQRIEMLLLHEFYARKFLLPDKLSGRERERLARRQHAAAHADDGEAFEEVKAGGKKGKAQYAGGLVLEPKKGLYNSIVLLLDFNSLYPSIIQEYNICFTTVRRPKDGSIAPLPEPSHDLAVLPKVIRGLVQRRREVKSLLANERDGVRRQQLDIRQQALKLTANSMYGCLGFSASRFFARPLAELVTAQGRDILQSTVDLVQSSVGLEVIYGDTDSIMVRTDVAKEEEARAMGARVKREVNKRYKLLEIELDAMYKCMLLLKKKKYAAIKLDRDAAGRTVEVKEAKGLDMVRRDWCALAKDCGNYALDEILSGRPCEDVVSAIHARLRQVREKVDAGAVTLDKFVIHKQLTKRPEDYPDAKNQPHVQVALRRAAAHKREGTKQGETVPYIICIEVDEAGQPKDGGAGGLAERAYHREELAANPALRVDVQYYLANQVHPVVSRLCAPIEGTDAARLADCLGLDPAKYHAAAAAGSGMRDALEDALIASTATLDCDARYKDCDPLWLTSADGTRFPFVGVQDVLSGGVAPGDAFAPPDAAATGSGLSAAQVANQVRLRAREAVAKYYEGSLVSDDELMPVNTRNVCLRAQGDAAPGMASPNVASAGHMAAAMSEAALYTQLSHFHRLLDPSLALARLKDDTERLEATRRLAPIREALEAGRKAVEQLRNRCAYRWVSLGSLYNVTATGA</sequence>
<dbReference type="SUPFAM" id="SSF53098">
    <property type="entry name" value="Ribonuclease H-like"/>
    <property type="match status" value="1"/>
</dbReference>
<dbReference type="PANTHER" id="PTHR45861:SF1">
    <property type="entry name" value="DNA POLYMERASE ALPHA CATALYTIC SUBUNIT"/>
    <property type="match status" value="1"/>
</dbReference>
<dbReference type="SUPFAM" id="SSF56672">
    <property type="entry name" value="DNA/RNA polymerases"/>
    <property type="match status" value="1"/>
</dbReference>
<dbReference type="Pfam" id="PF00136">
    <property type="entry name" value="DNA_pol_B"/>
    <property type="match status" value="1"/>
</dbReference>
<dbReference type="CDD" id="cd05776">
    <property type="entry name" value="DNA_polB_alpha_exo"/>
    <property type="match status" value="1"/>
</dbReference>
<dbReference type="GeneID" id="17044417"/>
<dbReference type="InterPro" id="IPR006133">
    <property type="entry name" value="DNA-dir_DNA_pol_B_exonuc"/>
</dbReference>
<dbReference type="GO" id="GO:0003682">
    <property type="term" value="F:chromatin binding"/>
    <property type="evidence" value="ECO:0007669"/>
    <property type="project" value="TreeGrafter"/>
</dbReference>
<evidence type="ECO:0000256" key="5">
    <source>
        <dbReference type="ARBA" id="ARBA00022705"/>
    </source>
</evidence>
<evidence type="ECO:0000256" key="10">
    <source>
        <dbReference type="ARBA" id="ARBA00023125"/>
    </source>
</evidence>
<evidence type="ECO:0000256" key="1">
    <source>
        <dbReference type="ARBA" id="ARBA00004123"/>
    </source>
</evidence>
<dbReference type="Pfam" id="PF03104">
    <property type="entry name" value="DNA_pol_B_exo1"/>
    <property type="match status" value="1"/>
</dbReference>
<dbReference type="GO" id="GO:0006272">
    <property type="term" value="P:leading strand elongation"/>
    <property type="evidence" value="ECO:0007669"/>
    <property type="project" value="TreeGrafter"/>
</dbReference>
<dbReference type="FunFam" id="1.10.132.60:FF:000004">
    <property type="entry name" value="DNA polymerase"/>
    <property type="match status" value="1"/>
</dbReference>
<dbReference type="OrthoDB" id="6755010at2759"/>
<keyword evidence="7" id="KW-0863">Zinc-finger</keyword>
<dbReference type="SMART" id="SM00486">
    <property type="entry name" value="POLBc"/>
    <property type="match status" value="1"/>
</dbReference>
<dbReference type="EMBL" id="AGSI01000002">
    <property type="protein sequence ID" value="EIE26407.1"/>
    <property type="molecule type" value="Genomic_DNA"/>
</dbReference>
<dbReference type="Gene3D" id="2.40.50.730">
    <property type="match status" value="1"/>
</dbReference>
<dbReference type="GO" id="GO:0005658">
    <property type="term" value="C:alpha DNA polymerase:primase complex"/>
    <property type="evidence" value="ECO:0007669"/>
    <property type="project" value="TreeGrafter"/>
</dbReference>
<dbReference type="CDD" id="cd05532">
    <property type="entry name" value="POLBc_alpha"/>
    <property type="match status" value="1"/>
</dbReference>
<evidence type="ECO:0000256" key="13">
    <source>
        <dbReference type="SAM" id="MobiDB-lite"/>
    </source>
</evidence>
<dbReference type="InterPro" id="IPR012337">
    <property type="entry name" value="RNaseH-like_sf"/>
</dbReference>
<dbReference type="RefSeq" id="XP_005650951.1">
    <property type="nucleotide sequence ID" value="XM_005650894.1"/>
</dbReference>
<comment type="catalytic activity">
    <reaction evidence="12">
        <text>DNA(n) + a 2'-deoxyribonucleoside 5'-triphosphate = DNA(n+1) + diphosphate</text>
        <dbReference type="Rhea" id="RHEA:22508"/>
        <dbReference type="Rhea" id="RHEA-COMP:17339"/>
        <dbReference type="Rhea" id="RHEA-COMP:17340"/>
        <dbReference type="ChEBI" id="CHEBI:33019"/>
        <dbReference type="ChEBI" id="CHEBI:61560"/>
        <dbReference type="ChEBI" id="CHEBI:173112"/>
        <dbReference type="EC" id="2.7.7.7"/>
    </reaction>
</comment>
<dbReference type="GO" id="GO:0000166">
    <property type="term" value="F:nucleotide binding"/>
    <property type="evidence" value="ECO:0007669"/>
    <property type="project" value="InterPro"/>
</dbReference>
<evidence type="ECO:0000256" key="9">
    <source>
        <dbReference type="ARBA" id="ARBA00022932"/>
    </source>
</evidence>
<evidence type="ECO:0000256" key="3">
    <source>
        <dbReference type="ARBA" id="ARBA00022679"/>
    </source>
</evidence>
<dbReference type="InterPro" id="IPR042087">
    <property type="entry name" value="DNA_pol_B_thumb"/>
</dbReference>
<evidence type="ECO:0000313" key="17">
    <source>
        <dbReference type="EMBL" id="EIE26407.1"/>
    </source>
</evidence>
<dbReference type="NCBIfam" id="TIGR00592">
    <property type="entry name" value="pol2"/>
    <property type="match status" value="1"/>
</dbReference>
<evidence type="ECO:0000256" key="7">
    <source>
        <dbReference type="ARBA" id="ARBA00022771"/>
    </source>
</evidence>
<dbReference type="GO" id="GO:0003688">
    <property type="term" value="F:DNA replication origin binding"/>
    <property type="evidence" value="ECO:0007669"/>
    <property type="project" value="TreeGrafter"/>
</dbReference>
<proteinExistence type="inferred from homology"/>
<keyword evidence="11" id="KW-0539">Nucleus</keyword>
<feature type="domain" description="Zinc finger DNA-directed DNA polymerase family B alpha" evidence="16">
    <location>
        <begin position="1048"/>
        <end position="1235"/>
    </location>
</feature>
<comment type="subcellular location">
    <subcellularLocation>
        <location evidence="1">Nucleus</location>
    </subcellularLocation>
</comment>
<dbReference type="Pfam" id="PF08996">
    <property type="entry name" value="zf-DNA_Pol"/>
    <property type="match status" value="1"/>
</dbReference>
<evidence type="ECO:0000256" key="6">
    <source>
        <dbReference type="ARBA" id="ARBA00022723"/>
    </source>
</evidence>
<dbReference type="InterPro" id="IPR038256">
    <property type="entry name" value="Pol_alpha_znc_sf"/>
</dbReference>
<dbReference type="InterPro" id="IPR006172">
    <property type="entry name" value="DNA-dir_DNA_pol_B"/>
</dbReference>
<dbReference type="Gene3D" id="1.10.132.60">
    <property type="entry name" value="DNA polymerase family B, C-terminal domain"/>
    <property type="match status" value="1"/>
</dbReference>
<organism evidence="17 18">
    <name type="scientific">Coccomyxa subellipsoidea (strain C-169)</name>
    <name type="common">Green microalga</name>
    <dbReference type="NCBI Taxonomy" id="574566"/>
    <lineage>
        <taxon>Eukaryota</taxon>
        <taxon>Viridiplantae</taxon>
        <taxon>Chlorophyta</taxon>
        <taxon>core chlorophytes</taxon>
        <taxon>Trebouxiophyceae</taxon>
        <taxon>Trebouxiophyceae incertae sedis</taxon>
        <taxon>Coccomyxaceae</taxon>
        <taxon>Coccomyxa</taxon>
        <taxon>Coccomyxa subellipsoidea</taxon>
    </lineage>
</organism>
<keyword evidence="4 12" id="KW-0548">Nucleotidyltransferase</keyword>
<reference evidence="17 18" key="1">
    <citation type="journal article" date="2012" name="Genome Biol.">
        <title>The genome of the polar eukaryotic microalga coccomyxa subellipsoidea reveals traits of cold adaptation.</title>
        <authorList>
            <person name="Blanc G."/>
            <person name="Agarkova I."/>
            <person name="Grimwood J."/>
            <person name="Kuo A."/>
            <person name="Brueggeman A."/>
            <person name="Dunigan D."/>
            <person name="Gurnon J."/>
            <person name="Ladunga I."/>
            <person name="Lindquist E."/>
            <person name="Lucas S."/>
            <person name="Pangilinan J."/>
            <person name="Proschold T."/>
            <person name="Salamov A."/>
            <person name="Schmutz J."/>
            <person name="Weeks D."/>
            <person name="Yamada T."/>
            <person name="Claverie J.M."/>
            <person name="Grigoriev I."/>
            <person name="Van Etten J."/>
            <person name="Lomsadze A."/>
            <person name="Borodovsky M."/>
        </authorList>
    </citation>
    <scope>NUCLEOTIDE SEQUENCE [LARGE SCALE GENOMIC DNA]</scope>
    <source>
        <strain evidence="17 18">C-169</strain>
    </source>
</reference>
<gene>
    <name evidence="17" type="ORF">COCSUDRAFT_52325</name>
</gene>
<name>I0Z6Y8_COCSC</name>
<feature type="compositionally biased region" description="Low complexity" evidence="13">
    <location>
        <begin position="9"/>
        <end position="18"/>
    </location>
</feature>
<dbReference type="KEGG" id="csl:COCSUDRAFT_52325"/>
<accession>I0Z6Y8</accession>
<evidence type="ECO:0000256" key="2">
    <source>
        <dbReference type="ARBA" id="ARBA00005755"/>
    </source>
</evidence>
<comment type="caution">
    <text evidence="17">The sequence shown here is derived from an EMBL/GenBank/DDBJ whole genome shotgun (WGS) entry which is preliminary data.</text>
</comment>
<evidence type="ECO:0000259" key="14">
    <source>
        <dbReference type="Pfam" id="PF00136"/>
    </source>
</evidence>
<dbReference type="GO" id="GO:0003887">
    <property type="term" value="F:DNA-directed DNA polymerase activity"/>
    <property type="evidence" value="ECO:0007669"/>
    <property type="project" value="UniProtKB-KW"/>
</dbReference>
<evidence type="ECO:0000256" key="12">
    <source>
        <dbReference type="RuleBase" id="RU000442"/>
    </source>
</evidence>
<dbReference type="InterPro" id="IPR017964">
    <property type="entry name" value="DNA-dir_DNA_pol_B_CS"/>
</dbReference>
<dbReference type="Gene3D" id="1.10.3200.20">
    <property type="entry name" value="DNA Polymerase alpha, zinc finger"/>
    <property type="match status" value="1"/>
</dbReference>
<dbReference type="PROSITE" id="PS00116">
    <property type="entry name" value="DNA_POLYMERASE_B"/>
    <property type="match status" value="1"/>
</dbReference>
<evidence type="ECO:0000259" key="16">
    <source>
        <dbReference type="Pfam" id="PF08996"/>
    </source>
</evidence>
<dbReference type="Gene3D" id="3.30.420.10">
    <property type="entry name" value="Ribonuclease H-like superfamily/Ribonuclease H"/>
    <property type="match status" value="1"/>
</dbReference>
<dbReference type="STRING" id="574566.I0Z6Y8"/>
<keyword evidence="5 12" id="KW-0235">DNA replication</keyword>
<feature type="domain" description="DNA-directed DNA polymerase family B exonuclease" evidence="15">
    <location>
        <begin position="221"/>
        <end position="477"/>
    </location>
</feature>
<evidence type="ECO:0000256" key="8">
    <source>
        <dbReference type="ARBA" id="ARBA00022833"/>
    </source>
</evidence>
<dbReference type="AlphaFoldDB" id="I0Z6Y8"/>
<keyword evidence="6" id="KW-0479">Metal-binding</keyword>
<evidence type="ECO:0000313" key="18">
    <source>
        <dbReference type="Proteomes" id="UP000007264"/>
    </source>
</evidence>
<dbReference type="InterPro" id="IPR006134">
    <property type="entry name" value="DNA-dir_DNA_pol_B_multi_dom"/>
</dbReference>
<dbReference type="PRINTS" id="PR00106">
    <property type="entry name" value="DNAPOLB"/>
</dbReference>
<evidence type="ECO:0000256" key="4">
    <source>
        <dbReference type="ARBA" id="ARBA00022695"/>
    </source>
</evidence>
<dbReference type="Gene3D" id="6.10.10.100">
    <property type="match status" value="1"/>
</dbReference>
<feature type="compositionally biased region" description="Basic and acidic residues" evidence="13">
    <location>
        <begin position="42"/>
        <end position="59"/>
    </location>
</feature>
<evidence type="ECO:0000256" key="11">
    <source>
        <dbReference type="ARBA" id="ARBA00023242"/>
    </source>
</evidence>
<dbReference type="eggNOG" id="KOG0970">
    <property type="taxonomic scope" value="Eukaryota"/>
</dbReference>
<dbReference type="Proteomes" id="UP000007264">
    <property type="component" value="Unassembled WGS sequence"/>
</dbReference>
<dbReference type="PANTHER" id="PTHR45861">
    <property type="entry name" value="DNA POLYMERASE ALPHA CATALYTIC SUBUNIT"/>
    <property type="match status" value="1"/>
</dbReference>
<dbReference type="InterPro" id="IPR045846">
    <property type="entry name" value="POLBc_alpha"/>
</dbReference>
<comment type="similarity">
    <text evidence="2 12">Belongs to the DNA polymerase type-B family.</text>
</comment>
<evidence type="ECO:0000259" key="15">
    <source>
        <dbReference type="Pfam" id="PF03104"/>
    </source>
</evidence>
<dbReference type="EC" id="2.7.7.7" evidence="12"/>
<dbReference type="GO" id="GO:1902975">
    <property type="term" value="P:mitotic DNA replication initiation"/>
    <property type="evidence" value="ECO:0007669"/>
    <property type="project" value="InterPro"/>
</dbReference>
<dbReference type="GO" id="GO:0003697">
    <property type="term" value="F:single-stranded DNA binding"/>
    <property type="evidence" value="ECO:0007669"/>
    <property type="project" value="TreeGrafter"/>
</dbReference>
<keyword evidence="10 12" id="KW-0238">DNA-binding</keyword>
<keyword evidence="3 12" id="KW-0808">Transferase</keyword>
<keyword evidence="8" id="KW-0862">Zinc</keyword>
<feature type="domain" description="DNA-directed DNA polymerase family B multifunctional" evidence="14">
    <location>
        <begin position="547"/>
        <end position="1003"/>
    </location>
</feature>
<dbReference type="InterPro" id="IPR043502">
    <property type="entry name" value="DNA/RNA_pol_sf"/>
</dbReference>
<dbReference type="Gene3D" id="1.10.287.690">
    <property type="entry name" value="Helix hairpin bin"/>
    <property type="match status" value="1"/>
</dbReference>
<dbReference type="InterPro" id="IPR036397">
    <property type="entry name" value="RNaseH_sf"/>
</dbReference>
<keyword evidence="9 12" id="KW-0239">DNA-directed DNA polymerase</keyword>
<dbReference type="InterPro" id="IPR023211">
    <property type="entry name" value="DNA_pol_palm_dom_sf"/>
</dbReference>
<dbReference type="InterPro" id="IPR015088">
    <property type="entry name" value="Znf_DNA-dir_DNA_pol_B_alpha"/>
</dbReference>
<dbReference type="Gene3D" id="3.90.1600.10">
    <property type="entry name" value="Palm domain of DNA polymerase"/>
    <property type="match status" value="1"/>
</dbReference>
<dbReference type="Gene3D" id="3.30.70.2820">
    <property type="match status" value="1"/>
</dbReference>
<dbReference type="GO" id="GO:0006273">
    <property type="term" value="P:lagging strand elongation"/>
    <property type="evidence" value="ECO:0007669"/>
    <property type="project" value="TreeGrafter"/>
</dbReference>
<feature type="region of interest" description="Disordered" evidence="13">
    <location>
        <begin position="1"/>
        <end position="65"/>
    </location>
</feature>
<dbReference type="GO" id="GO:0008270">
    <property type="term" value="F:zinc ion binding"/>
    <property type="evidence" value="ECO:0007669"/>
    <property type="project" value="UniProtKB-KW"/>
</dbReference>
<keyword evidence="18" id="KW-1185">Reference proteome</keyword>
<protein>
    <recommendedName>
        <fullName evidence="12">DNA polymerase</fullName>
        <ecNumber evidence="12">2.7.7.7</ecNumber>
    </recommendedName>
</protein>